<name>A0A645C531_9ZZZZ</name>
<dbReference type="AlphaFoldDB" id="A0A645C531"/>
<feature type="compositionally biased region" description="Basic and acidic residues" evidence="1">
    <location>
        <begin position="145"/>
        <end position="160"/>
    </location>
</feature>
<proteinExistence type="predicted"/>
<sequence length="191" mass="21478">MATDVMKGFEVIDIEKSSTQATMTVAQTKLRFNKATAHELKYPEYVVMSFNPTTHQVAVQGSTETTRHAFLFAEKGEDTRYSITVNIMALVNTIRKMMGWTDDAEYVAHGVYYAAADAIIFEMDTALRSEKRRRQKKNGMIPDGAEPKEQKETDVPDRTGAKIVSNPPTEEPAAQKPLQVRRQPGRPKKNV</sequence>
<protein>
    <submittedName>
        <fullName evidence="2">Uncharacterized protein</fullName>
    </submittedName>
</protein>
<reference evidence="2" key="1">
    <citation type="submission" date="2019-08" db="EMBL/GenBank/DDBJ databases">
        <authorList>
            <person name="Kucharzyk K."/>
            <person name="Murdoch R.W."/>
            <person name="Higgins S."/>
            <person name="Loffler F."/>
        </authorList>
    </citation>
    <scope>NUCLEOTIDE SEQUENCE</scope>
</reference>
<organism evidence="2">
    <name type="scientific">bioreactor metagenome</name>
    <dbReference type="NCBI Taxonomy" id="1076179"/>
    <lineage>
        <taxon>unclassified sequences</taxon>
        <taxon>metagenomes</taxon>
        <taxon>ecological metagenomes</taxon>
    </lineage>
</organism>
<feature type="region of interest" description="Disordered" evidence="1">
    <location>
        <begin position="131"/>
        <end position="191"/>
    </location>
</feature>
<comment type="caution">
    <text evidence="2">The sequence shown here is derived from an EMBL/GenBank/DDBJ whole genome shotgun (WGS) entry which is preliminary data.</text>
</comment>
<evidence type="ECO:0000313" key="2">
    <source>
        <dbReference type="EMBL" id="MPM72081.1"/>
    </source>
</evidence>
<dbReference type="EMBL" id="VSSQ01024519">
    <property type="protein sequence ID" value="MPM72081.1"/>
    <property type="molecule type" value="Genomic_DNA"/>
</dbReference>
<gene>
    <name evidence="2" type="ORF">SDC9_119054</name>
</gene>
<accession>A0A645C531</accession>
<evidence type="ECO:0000256" key="1">
    <source>
        <dbReference type="SAM" id="MobiDB-lite"/>
    </source>
</evidence>